<keyword evidence="1 3" id="KW-0808">Transferase</keyword>
<dbReference type="Pfam" id="PF10369">
    <property type="entry name" value="ALS_ss_C"/>
    <property type="match status" value="1"/>
</dbReference>
<dbReference type="Proteomes" id="UP000644282">
    <property type="component" value="Unassembled WGS sequence"/>
</dbReference>
<reference evidence="3" key="1">
    <citation type="submission" date="2020-10" db="EMBL/GenBank/DDBJ databases">
        <title>New Zealand Leptospira genomics.</title>
        <authorList>
            <person name="Wilkinson D.A."/>
            <person name="Nisa S."/>
            <person name="Moinet M."/>
            <person name="Benschop J."/>
        </authorList>
    </citation>
    <scope>NUCLEOTIDE SEQUENCE</scope>
    <source>
        <strain evidence="3">ESR8</strain>
    </source>
</reference>
<proteinExistence type="inferred from homology"/>
<dbReference type="NCBIfam" id="TIGR00119">
    <property type="entry name" value="acolac_sm"/>
    <property type="match status" value="1"/>
</dbReference>
<dbReference type="GO" id="GO:0003984">
    <property type="term" value="F:acetolactate synthase activity"/>
    <property type="evidence" value="ECO:0007669"/>
    <property type="project" value="UniProtKB-UniRule"/>
</dbReference>
<dbReference type="Gene3D" id="3.30.70.1150">
    <property type="entry name" value="ACT-like. Chain A, domain 2"/>
    <property type="match status" value="1"/>
</dbReference>
<dbReference type="GO" id="GO:0009099">
    <property type="term" value="P:L-valine biosynthetic process"/>
    <property type="evidence" value="ECO:0007669"/>
    <property type="project" value="UniProtKB-UniRule"/>
</dbReference>
<gene>
    <name evidence="3" type="primary">ilvN</name>
    <name evidence="3" type="ORF">IQB77_20945</name>
</gene>
<dbReference type="InterPro" id="IPR045865">
    <property type="entry name" value="ACT-like_dom_sf"/>
</dbReference>
<evidence type="ECO:0000259" key="2">
    <source>
        <dbReference type="Pfam" id="PF10369"/>
    </source>
</evidence>
<evidence type="ECO:0000256" key="1">
    <source>
        <dbReference type="RuleBase" id="RU368092"/>
    </source>
</evidence>
<dbReference type="PANTHER" id="PTHR30239:SF0">
    <property type="entry name" value="ACETOLACTATE SYNTHASE SMALL SUBUNIT 1, CHLOROPLASTIC"/>
    <property type="match status" value="1"/>
</dbReference>
<dbReference type="PANTHER" id="PTHR30239">
    <property type="entry name" value="ACETOLACTATE SYNTHASE SMALL SUBUNIT"/>
    <property type="match status" value="1"/>
</dbReference>
<evidence type="ECO:0000313" key="3">
    <source>
        <dbReference type="EMBL" id="MBE8432195.1"/>
    </source>
</evidence>
<dbReference type="InterPro" id="IPR027271">
    <property type="entry name" value="Acetolactate_synth/TF_NikR_C"/>
</dbReference>
<dbReference type="GO" id="GO:0009097">
    <property type="term" value="P:isoleucine biosynthetic process"/>
    <property type="evidence" value="ECO:0007669"/>
    <property type="project" value="UniProtKB-UniRule"/>
</dbReference>
<feature type="non-terminal residue" evidence="3">
    <location>
        <position position="1"/>
    </location>
</feature>
<dbReference type="SUPFAM" id="SSF55021">
    <property type="entry name" value="ACT-like"/>
    <property type="match status" value="1"/>
</dbReference>
<protein>
    <recommendedName>
        <fullName evidence="1">Acetolactate synthase small subunit</fullName>
        <shortName evidence="1">AHAS</shortName>
        <shortName evidence="1">ALS</shortName>
        <ecNumber evidence="1">2.2.1.6</ecNumber>
    </recommendedName>
    <alternativeName>
        <fullName evidence="1">Acetohydroxy-acid synthase small subunit</fullName>
    </alternativeName>
</protein>
<dbReference type="GO" id="GO:0005829">
    <property type="term" value="C:cytosol"/>
    <property type="evidence" value="ECO:0007669"/>
    <property type="project" value="TreeGrafter"/>
</dbReference>
<dbReference type="GO" id="GO:1990610">
    <property type="term" value="F:acetolactate synthase regulator activity"/>
    <property type="evidence" value="ECO:0007669"/>
    <property type="project" value="UniProtKB-UniRule"/>
</dbReference>
<organism evidence="3 4">
    <name type="scientific">Leptospira interrogans serovar Pomona</name>
    <dbReference type="NCBI Taxonomy" id="44276"/>
    <lineage>
        <taxon>Bacteria</taxon>
        <taxon>Pseudomonadati</taxon>
        <taxon>Spirochaetota</taxon>
        <taxon>Spirochaetia</taxon>
        <taxon>Leptospirales</taxon>
        <taxon>Leptospiraceae</taxon>
        <taxon>Leptospira</taxon>
    </lineage>
</organism>
<dbReference type="RefSeq" id="WP_193825990.1">
    <property type="nucleotide sequence ID" value="NZ_JADDXF010000385.1"/>
</dbReference>
<sequence length="100" mass="11253">KQLLKLPDVLEVEDLAYHDCVSRELVLLVVKLTETTRTEILSVCEVFEAKIADLTHTSLTIEYSGNSRKVNAIVEIMSKYGVEEIVRTGQIAIRYRSLGS</sequence>
<keyword evidence="1" id="KW-0028">Amino-acid biosynthesis</keyword>
<name>A0AA40WF29_LEPIR</name>
<comment type="pathway">
    <text evidence="1">Amino-acid biosynthesis; L-isoleucine biosynthesis; L-isoleucine from 2-oxobutanoate: step 1/4.</text>
</comment>
<feature type="domain" description="Acetolactate synthase small subunit C-terminal" evidence="2">
    <location>
        <begin position="23"/>
        <end position="94"/>
    </location>
</feature>
<comment type="caution">
    <text evidence="3">The sequence shown here is derived from an EMBL/GenBank/DDBJ whole genome shotgun (WGS) entry which is preliminary data.</text>
</comment>
<evidence type="ECO:0000313" key="4">
    <source>
        <dbReference type="Proteomes" id="UP000644282"/>
    </source>
</evidence>
<dbReference type="EMBL" id="JADDXF010000385">
    <property type="protein sequence ID" value="MBE8432195.1"/>
    <property type="molecule type" value="Genomic_DNA"/>
</dbReference>
<comment type="subunit">
    <text evidence="1">Dimer of large and small chains.</text>
</comment>
<comment type="function">
    <text evidence="1">Catalyzes the conversion of 2 pyruvate molecules into acetolactate in the first common step of the biosynthetic pathway of the branched-amino acids such as leucine, isoleucine, and valine.</text>
</comment>
<keyword evidence="1" id="KW-0100">Branched-chain amino acid biosynthesis</keyword>
<dbReference type="EC" id="2.2.1.6" evidence="1"/>
<comment type="pathway">
    <text evidence="1">Amino-acid biosynthesis; L-valine biosynthesis; L-valine from pyruvate: step 1/4.</text>
</comment>
<accession>A0AA40WF29</accession>
<dbReference type="AlphaFoldDB" id="A0AA40WF29"/>
<comment type="similarity">
    <text evidence="1">Belongs to the acetolactate synthase small subunit family.</text>
</comment>
<dbReference type="InterPro" id="IPR004789">
    <property type="entry name" value="Acetalactate_synth_ssu"/>
</dbReference>
<comment type="catalytic activity">
    <reaction evidence="1">
        <text>2 pyruvate + H(+) = (2S)-2-acetolactate + CO2</text>
        <dbReference type="Rhea" id="RHEA:25249"/>
        <dbReference type="ChEBI" id="CHEBI:15361"/>
        <dbReference type="ChEBI" id="CHEBI:15378"/>
        <dbReference type="ChEBI" id="CHEBI:16526"/>
        <dbReference type="ChEBI" id="CHEBI:58476"/>
        <dbReference type="EC" id="2.2.1.6"/>
    </reaction>
</comment>
<dbReference type="InterPro" id="IPR019455">
    <property type="entry name" value="Acetolactate_synth_ssu_C"/>
</dbReference>